<evidence type="ECO:0000256" key="2">
    <source>
        <dbReference type="ARBA" id="ARBA00022517"/>
    </source>
</evidence>
<accession>A0A4U7BQ45</accession>
<dbReference type="EMBL" id="NXLZ01000005">
    <property type="protein sequence ID" value="TKX31056.1"/>
    <property type="molecule type" value="Genomic_DNA"/>
</dbReference>
<organism evidence="7 8">
    <name type="scientific">Campylobacter estrildidarum</name>
    <dbReference type="NCBI Taxonomy" id="2510189"/>
    <lineage>
        <taxon>Bacteria</taxon>
        <taxon>Pseudomonadati</taxon>
        <taxon>Campylobacterota</taxon>
        <taxon>Epsilonproteobacteria</taxon>
        <taxon>Campylobacterales</taxon>
        <taxon>Campylobacteraceae</taxon>
        <taxon>Campylobacter</taxon>
    </lineage>
</organism>
<reference evidence="7 8" key="1">
    <citation type="submission" date="2018-05" db="EMBL/GenBank/DDBJ databases">
        <title>Novel Campyloabacter and Helicobacter Species and Strains.</title>
        <authorList>
            <person name="Mannion A.J."/>
            <person name="Shen Z."/>
            <person name="Fox J.G."/>
        </authorList>
    </citation>
    <scope>NUCLEOTIDE SEQUENCE [LARGE SCALE GENOMIC DNA]</scope>
    <source>
        <strain evidence="8">MIT17-664</strain>
    </source>
</reference>
<dbReference type="PANTHER" id="PTHR33867:SF1">
    <property type="entry name" value="RIBOSOME MATURATION FACTOR RIMP"/>
    <property type="match status" value="1"/>
</dbReference>
<comment type="subcellular location">
    <subcellularLocation>
        <location evidence="3">Cytoplasm</location>
    </subcellularLocation>
</comment>
<feature type="domain" description="Ribosome maturation factor RimP C-terminal" evidence="6">
    <location>
        <begin position="84"/>
        <end position="146"/>
    </location>
</feature>
<dbReference type="SUPFAM" id="SSF74942">
    <property type="entry name" value="YhbC-like, C-terminal domain"/>
    <property type="match status" value="1"/>
</dbReference>
<keyword evidence="8" id="KW-1185">Reference proteome</keyword>
<keyword evidence="1 3" id="KW-0963">Cytoplasm</keyword>
<keyword evidence="4" id="KW-0175">Coiled coil</keyword>
<dbReference type="InterPro" id="IPR035956">
    <property type="entry name" value="RimP_N_sf"/>
</dbReference>
<evidence type="ECO:0000259" key="5">
    <source>
        <dbReference type="Pfam" id="PF02576"/>
    </source>
</evidence>
<dbReference type="InterPro" id="IPR028989">
    <property type="entry name" value="RimP_N"/>
</dbReference>
<feature type="coiled-coil region" evidence="4">
    <location>
        <begin position="98"/>
        <end position="125"/>
    </location>
</feature>
<dbReference type="Proteomes" id="UP000308838">
    <property type="component" value="Unassembled WGS sequence"/>
</dbReference>
<dbReference type="Gene3D" id="2.30.30.180">
    <property type="entry name" value="Ribosome maturation factor RimP, C-terminal domain"/>
    <property type="match status" value="1"/>
</dbReference>
<evidence type="ECO:0000313" key="8">
    <source>
        <dbReference type="Proteomes" id="UP000308838"/>
    </source>
</evidence>
<evidence type="ECO:0000256" key="1">
    <source>
        <dbReference type="ARBA" id="ARBA00022490"/>
    </source>
</evidence>
<feature type="domain" description="Ribosome maturation factor RimP N-terminal" evidence="5">
    <location>
        <begin position="3"/>
        <end position="81"/>
    </location>
</feature>
<dbReference type="RefSeq" id="WP_137620477.1">
    <property type="nucleotide sequence ID" value="NZ_NXLZ01000005.1"/>
</dbReference>
<keyword evidence="2 3" id="KW-0690">Ribosome biogenesis</keyword>
<comment type="function">
    <text evidence="3">Required for maturation of 30S ribosomal subunits.</text>
</comment>
<protein>
    <recommendedName>
        <fullName evidence="3">Ribosome maturation factor RimP</fullName>
    </recommendedName>
</protein>
<comment type="similarity">
    <text evidence="3">Belongs to the RimP family.</text>
</comment>
<dbReference type="GO" id="GO:0000028">
    <property type="term" value="P:ribosomal small subunit assembly"/>
    <property type="evidence" value="ECO:0007669"/>
    <property type="project" value="TreeGrafter"/>
</dbReference>
<comment type="caution">
    <text evidence="7">The sequence shown here is derived from an EMBL/GenBank/DDBJ whole genome shotgun (WGS) entry which is preliminary data.</text>
</comment>
<dbReference type="NCBIfam" id="NF011232">
    <property type="entry name" value="PRK14639.1"/>
    <property type="match status" value="1"/>
</dbReference>
<dbReference type="HAMAP" id="MF_01077">
    <property type="entry name" value="RimP"/>
    <property type="match status" value="1"/>
</dbReference>
<dbReference type="GO" id="GO:0006412">
    <property type="term" value="P:translation"/>
    <property type="evidence" value="ECO:0007669"/>
    <property type="project" value="TreeGrafter"/>
</dbReference>
<dbReference type="InterPro" id="IPR036847">
    <property type="entry name" value="RimP_C_sf"/>
</dbReference>
<dbReference type="Gene3D" id="3.30.300.70">
    <property type="entry name" value="RimP-like superfamily, N-terminal"/>
    <property type="match status" value="1"/>
</dbReference>
<gene>
    <name evidence="3" type="primary">rimP</name>
    <name evidence="7" type="ORF">CQA69_03665</name>
</gene>
<dbReference type="Pfam" id="PF02576">
    <property type="entry name" value="RimP_N"/>
    <property type="match status" value="1"/>
</dbReference>
<evidence type="ECO:0000259" key="6">
    <source>
        <dbReference type="Pfam" id="PF17384"/>
    </source>
</evidence>
<evidence type="ECO:0000313" key="7">
    <source>
        <dbReference type="EMBL" id="TKX31056.1"/>
    </source>
</evidence>
<name>A0A4U7BQ45_9BACT</name>
<dbReference type="PANTHER" id="PTHR33867">
    <property type="entry name" value="RIBOSOME MATURATION FACTOR RIMP"/>
    <property type="match status" value="1"/>
</dbReference>
<dbReference type="SUPFAM" id="SSF75420">
    <property type="entry name" value="YhbC-like, N-terminal domain"/>
    <property type="match status" value="1"/>
</dbReference>
<dbReference type="InterPro" id="IPR003728">
    <property type="entry name" value="Ribosome_maturation_RimP"/>
</dbReference>
<dbReference type="AlphaFoldDB" id="A0A4U7BQ45"/>
<dbReference type="GO" id="GO:0005829">
    <property type="term" value="C:cytosol"/>
    <property type="evidence" value="ECO:0007669"/>
    <property type="project" value="TreeGrafter"/>
</dbReference>
<sequence>MNLEALCKEANLELYDSELVSENGKKIYRIYVMNPLNEKGERAGINLDDCARLSEILSPIFDVEPPVSGEYFLEVSSCGLERKLSKIEHFEKSINELVKITTNEKEKIEAKILSVENENINLQTLDNKKITLKFNDIKKARTFVEW</sequence>
<dbReference type="CDD" id="cd01734">
    <property type="entry name" value="YlxS_C"/>
    <property type="match status" value="1"/>
</dbReference>
<evidence type="ECO:0000256" key="4">
    <source>
        <dbReference type="SAM" id="Coils"/>
    </source>
</evidence>
<dbReference type="InterPro" id="IPR028998">
    <property type="entry name" value="RimP_C"/>
</dbReference>
<proteinExistence type="inferred from homology"/>
<dbReference type="Pfam" id="PF17384">
    <property type="entry name" value="DUF150_C"/>
    <property type="match status" value="1"/>
</dbReference>
<evidence type="ECO:0000256" key="3">
    <source>
        <dbReference type="HAMAP-Rule" id="MF_01077"/>
    </source>
</evidence>
<dbReference type="OrthoDB" id="9805006at2"/>